<dbReference type="KEGG" id="rop:ROP_pROB01-04700"/>
<dbReference type="Proteomes" id="UP000002212">
    <property type="component" value="Plasmid pROB01"/>
</dbReference>
<dbReference type="Gene3D" id="3.40.50.1390">
    <property type="entry name" value="Resolvase, N-terminal catalytic domain"/>
    <property type="match status" value="1"/>
</dbReference>
<sequence>MDLGYARITTPKQELARQIDALTKAGINPPANVYADKKSGATTERPELQLRSNGRCDRGAHPRPAAAPSASRGGSRTGLAAIATRGRSTASEPSRHE</sequence>
<name>C1BCB4_RHOOB</name>
<organism evidence="3 4">
    <name type="scientific">Rhodococcus opacus (strain B4)</name>
    <dbReference type="NCBI Taxonomy" id="632772"/>
    <lineage>
        <taxon>Bacteria</taxon>
        <taxon>Bacillati</taxon>
        <taxon>Actinomycetota</taxon>
        <taxon>Actinomycetes</taxon>
        <taxon>Mycobacteriales</taxon>
        <taxon>Nocardiaceae</taxon>
        <taxon>Rhodococcus</taxon>
    </lineage>
</organism>
<feature type="compositionally biased region" description="Polar residues" evidence="1">
    <location>
        <begin position="86"/>
        <end position="97"/>
    </location>
</feature>
<proteinExistence type="predicted"/>
<evidence type="ECO:0000259" key="2">
    <source>
        <dbReference type="Pfam" id="PF00239"/>
    </source>
</evidence>
<evidence type="ECO:0000313" key="4">
    <source>
        <dbReference type="Proteomes" id="UP000002212"/>
    </source>
</evidence>
<keyword evidence="3" id="KW-0614">Plasmid</keyword>
<gene>
    <name evidence="3" type="ordered locus">ROP_pROB01-04700</name>
</gene>
<dbReference type="AlphaFoldDB" id="C1BCB4"/>
<dbReference type="InterPro" id="IPR006119">
    <property type="entry name" value="Resolv_N"/>
</dbReference>
<dbReference type="InterPro" id="IPR036162">
    <property type="entry name" value="Resolvase-like_N_sf"/>
</dbReference>
<dbReference type="HOGENOM" id="CLU_2344774_0_0_11"/>
<reference evidence="3 4" key="1">
    <citation type="submission" date="2009-03" db="EMBL/GenBank/DDBJ databases">
        <title>Comparison of the complete genome sequences of Rhodococcus erythropolis PR4 and Rhodococcus opacus B4.</title>
        <authorList>
            <person name="Takarada H."/>
            <person name="Sekine M."/>
            <person name="Hosoyama A."/>
            <person name="Yamada R."/>
            <person name="Fujisawa T."/>
            <person name="Omata S."/>
            <person name="Shimizu A."/>
            <person name="Tsukatani N."/>
            <person name="Tanikawa S."/>
            <person name="Fujita N."/>
            <person name="Harayama S."/>
        </authorList>
    </citation>
    <scope>NUCLEOTIDE SEQUENCE [LARGE SCALE GENOMIC DNA]</scope>
    <source>
        <strain evidence="3 4">B4</strain>
        <plasmid evidence="3 4">pROB01</plasmid>
    </source>
</reference>
<evidence type="ECO:0000256" key="1">
    <source>
        <dbReference type="SAM" id="MobiDB-lite"/>
    </source>
</evidence>
<dbReference type="Pfam" id="PF00239">
    <property type="entry name" value="Resolvase"/>
    <property type="match status" value="1"/>
</dbReference>
<geneLocation type="plasmid" evidence="3 4">
    <name>pROB01</name>
</geneLocation>
<accession>C1BCB4</accession>
<dbReference type="OrthoDB" id="3405463at2"/>
<evidence type="ECO:0000313" key="3">
    <source>
        <dbReference type="EMBL" id="BAH55969.1"/>
    </source>
</evidence>
<dbReference type="GO" id="GO:0000150">
    <property type="term" value="F:DNA strand exchange activity"/>
    <property type="evidence" value="ECO:0007669"/>
    <property type="project" value="InterPro"/>
</dbReference>
<feature type="compositionally biased region" description="Basic and acidic residues" evidence="1">
    <location>
        <begin position="35"/>
        <end position="60"/>
    </location>
</feature>
<dbReference type="RefSeq" id="WP_007297101.1">
    <property type="nucleotide sequence ID" value="NC_012520.1"/>
</dbReference>
<dbReference type="EMBL" id="AP011116">
    <property type="protein sequence ID" value="BAH55969.1"/>
    <property type="molecule type" value="Genomic_DNA"/>
</dbReference>
<feature type="region of interest" description="Disordered" evidence="1">
    <location>
        <begin position="28"/>
        <end position="97"/>
    </location>
</feature>
<feature type="domain" description="Resolvase/invertase-type recombinase catalytic" evidence="2">
    <location>
        <begin position="4"/>
        <end position="49"/>
    </location>
</feature>
<dbReference type="GO" id="GO:0003677">
    <property type="term" value="F:DNA binding"/>
    <property type="evidence" value="ECO:0007669"/>
    <property type="project" value="InterPro"/>
</dbReference>
<protein>
    <recommendedName>
        <fullName evidence="2">Resolvase/invertase-type recombinase catalytic domain-containing protein</fullName>
    </recommendedName>
</protein>
<feature type="compositionally biased region" description="Low complexity" evidence="1">
    <location>
        <begin position="62"/>
        <end position="74"/>
    </location>
</feature>
<dbReference type="SUPFAM" id="SSF53041">
    <property type="entry name" value="Resolvase-like"/>
    <property type="match status" value="1"/>
</dbReference>